<evidence type="ECO:0000256" key="2">
    <source>
        <dbReference type="ARBA" id="ARBA00022692"/>
    </source>
</evidence>
<dbReference type="Pfam" id="PF13519">
    <property type="entry name" value="VWA_2"/>
    <property type="match status" value="1"/>
</dbReference>
<dbReference type="SMART" id="SM00327">
    <property type="entry name" value="VWA"/>
    <property type="match status" value="1"/>
</dbReference>
<evidence type="ECO:0000313" key="7">
    <source>
        <dbReference type="EMBL" id="VGO22370.1"/>
    </source>
</evidence>
<dbReference type="SUPFAM" id="SSF53300">
    <property type="entry name" value="vWA-like"/>
    <property type="match status" value="1"/>
</dbReference>
<keyword evidence="3 5" id="KW-1133">Transmembrane helix</keyword>
<dbReference type="RefSeq" id="WP_136063753.1">
    <property type="nucleotide sequence ID" value="NZ_CAAHFH010000002.1"/>
</dbReference>
<keyword evidence="2 5" id="KW-0812">Transmembrane</keyword>
<dbReference type="InterPro" id="IPR002035">
    <property type="entry name" value="VWF_A"/>
</dbReference>
<feature type="transmembrane region" description="Helical" evidence="5">
    <location>
        <begin position="50"/>
        <end position="70"/>
    </location>
</feature>
<organism evidence="7 8">
    <name type="scientific">Pontiella sulfatireligans</name>
    <dbReference type="NCBI Taxonomy" id="2750658"/>
    <lineage>
        <taxon>Bacteria</taxon>
        <taxon>Pseudomonadati</taxon>
        <taxon>Kiritimatiellota</taxon>
        <taxon>Kiritimatiellia</taxon>
        <taxon>Kiritimatiellales</taxon>
        <taxon>Pontiellaceae</taxon>
        <taxon>Pontiella</taxon>
    </lineage>
</organism>
<dbReference type="PANTHER" id="PTHR22550">
    <property type="entry name" value="SPORE GERMINATION PROTEIN"/>
    <property type="match status" value="1"/>
</dbReference>
<keyword evidence="4 5" id="KW-0472">Membrane</keyword>
<protein>
    <recommendedName>
        <fullName evidence="6">VWFA domain-containing protein</fullName>
    </recommendedName>
</protein>
<dbReference type="InterPro" id="IPR050768">
    <property type="entry name" value="UPF0353/GerABKA_families"/>
</dbReference>
<feature type="transmembrane region" description="Helical" evidence="5">
    <location>
        <begin position="12"/>
        <end position="29"/>
    </location>
</feature>
<evidence type="ECO:0000256" key="1">
    <source>
        <dbReference type="ARBA" id="ARBA00022475"/>
    </source>
</evidence>
<accession>A0A6C2UQ01</accession>
<dbReference type="Gene3D" id="3.40.50.410">
    <property type="entry name" value="von Willebrand factor, type A domain"/>
    <property type="match status" value="1"/>
</dbReference>
<dbReference type="Pfam" id="PF13768">
    <property type="entry name" value="VWA_3"/>
    <property type="match status" value="1"/>
</dbReference>
<keyword evidence="8" id="KW-1185">Reference proteome</keyword>
<dbReference type="PROSITE" id="PS50234">
    <property type="entry name" value="VWFA"/>
    <property type="match status" value="1"/>
</dbReference>
<evidence type="ECO:0000259" key="6">
    <source>
        <dbReference type="PROSITE" id="PS50234"/>
    </source>
</evidence>
<dbReference type="InterPro" id="IPR036465">
    <property type="entry name" value="vWFA_dom_sf"/>
</dbReference>
<name>A0A6C2UQ01_9BACT</name>
<dbReference type="Proteomes" id="UP000346198">
    <property type="component" value="Unassembled WGS sequence"/>
</dbReference>
<sequence>MLVHFYNPSMLMWLWLVPALAGLFIYAAVKRKQAIRAFGAGAAFVSRKREAFSCCAAVALVILALARPAWDLQEQQLQETGRDVVFLLDVSHSMLAEDMHPNRLENAKTAILDCVEGLSGDRVGLVLFAGSAEIRCPLTVDYDYFRMALRQAAPESVAAGGTMIAHAIERTVDKLIDPEKAGMQDLILITDGEDMIEGLDEIEAAKKLDEVGVRLIAIGIGDRTRGSRIALEDEETGARSFMKDGNTEIWTKLHSETLRRMASSVEEGIYFDVASGPFDLARIYRQVMEHAQRISTDSQVMERFEEKFHLFLGGAVLVLLVSNRWRKKR</sequence>
<feature type="domain" description="VWFA" evidence="6">
    <location>
        <begin position="83"/>
        <end position="287"/>
    </location>
</feature>
<evidence type="ECO:0000256" key="4">
    <source>
        <dbReference type="ARBA" id="ARBA00023136"/>
    </source>
</evidence>
<dbReference type="PANTHER" id="PTHR22550:SF5">
    <property type="entry name" value="LEUCINE ZIPPER PROTEIN 4"/>
    <property type="match status" value="1"/>
</dbReference>
<evidence type="ECO:0000256" key="3">
    <source>
        <dbReference type="ARBA" id="ARBA00022989"/>
    </source>
</evidence>
<reference evidence="7 8" key="1">
    <citation type="submission" date="2019-04" db="EMBL/GenBank/DDBJ databases">
        <authorList>
            <person name="Van Vliet M D."/>
        </authorList>
    </citation>
    <scope>NUCLEOTIDE SEQUENCE [LARGE SCALE GENOMIC DNA]</scope>
    <source>
        <strain evidence="7 8">F21</strain>
    </source>
</reference>
<gene>
    <name evidence="7" type="ORF">SCARR_04453</name>
</gene>
<dbReference type="EMBL" id="CAAHFH010000002">
    <property type="protein sequence ID" value="VGO22370.1"/>
    <property type="molecule type" value="Genomic_DNA"/>
</dbReference>
<proteinExistence type="predicted"/>
<evidence type="ECO:0000313" key="8">
    <source>
        <dbReference type="Proteomes" id="UP000346198"/>
    </source>
</evidence>
<dbReference type="AlphaFoldDB" id="A0A6C2UQ01"/>
<feature type="transmembrane region" description="Helical" evidence="5">
    <location>
        <begin position="308"/>
        <end position="325"/>
    </location>
</feature>
<keyword evidence="1" id="KW-1003">Cell membrane</keyword>
<evidence type="ECO:0000256" key="5">
    <source>
        <dbReference type="SAM" id="Phobius"/>
    </source>
</evidence>